<sequence length="412" mass="45518">MNPNLSINLSLLPSPSDPDLPTGSESLDSLPSLELRTRFLVACNSLLQPTRSILKNINLKPSFLISSFHWTSDLASEFGIPRFNFGTVSCFTLFVTHQMQAHNLIGNGKPDSDPFVIPGLPHRIEFTNAQLPLMLRKSVGNAGKNARNQSVRSLDSCDGILMNTFEDLEFDYCKLYQGIKENVFCIGPLSSISPVDENHACLKWLDSVKEPNSVIYICFGSMARVSSRQLNEIGLGLKRSNQKFIWVVREGDFEDGELDFVEDGLNGRGLVVRKWAPQVAILSHVAVGGFVTHCGWNSVMEGVCAGVPMVTWPLFAEQFYNEKLVVDVLQVGVRVGVEVSTEGVDGDEAFVRKEEVERAVNELMGGGEKGEERRRRAKELGEAARKAVEVGGSSESNLTLFIEHVKKKLSDK</sequence>
<dbReference type="CDD" id="cd03784">
    <property type="entry name" value="GT1_Gtf-like"/>
    <property type="match status" value="1"/>
</dbReference>
<proteinExistence type="evidence at transcript level"/>
<protein>
    <recommendedName>
        <fullName evidence="4">Glycosyltransferase</fullName>
        <ecNumber evidence="4">2.4.1.-</ecNumber>
    </recommendedName>
</protein>
<reference evidence="5" key="1">
    <citation type="submission" date="2017-10" db="EMBL/GenBank/DDBJ databases">
        <authorList>
            <person name="Banno H."/>
            <person name="Chua N.-H."/>
        </authorList>
    </citation>
    <scope>NUCLEOTIDE SEQUENCE</scope>
</reference>
<dbReference type="AlphaFoldDB" id="A0A385L2G6"/>
<dbReference type="PANTHER" id="PTHR48047:SF182">
    <property type="entry name" value="GLYCOSYLTRANSFERASE"/>
    <property type="match status" value="1"/>
</dbReference>
<comment type="similarity">
    <text evidence="1 3">Belongs to the UDP-glycosyltransferase family.</text>
</comment>
<evidence type="ECO:0000313" key="5">
    <source>
        <dbReference type="EMBL" id="AYA22041.1"/>
    </source>
</evidence>
<dbReference type="PROSITE" id="PS00375">
    <property type="entry name" value="UDPGT"/>
    <property type="match status" value="1"/>
</dbReference>
<dbReference type="Gene3D" id="3.40.50.2000">
    <property type="entry name" value="Glycogen Phosphorylase B"/>
    <property type="match status" value="2"/>
</dbReference>
<dbReference type="PANTHER" id="PTHR48047">
    <property type="entry name" value="GLYCOSYLTRANSFERASE"/>
    <property type="match status" value="1"/>
</dbReference>
<dbReference type="Pfam" id="PF00201">
    <property type="entry name" value="UDPGT"/>
    <property type="match status" value="1"/>
</dbReference>
<dbReference type="SMR" id="A0A385L2G6"/>
<evidence type="ECO:0000256" key="2">
    <source>
        <dbReference type="ARBA" id="ARBA00022679"/>
    </source>
</evidence>
<keyword evidence="3" id="KW-0328">Glycosyltransferase</keyword>
<name>A0A385L2G6_FAGTA</name>
<dbReference type="EMBL" id="MG267390">
    <property type="protein sequence ID" value="AYA22041.1"/>
    <property type="molecule type" value="mRNA"/>
</dbReference>
<dbReference type="GO" id="GO:0035251">
    <property type="term" value="F:UDP-glucosyltransferase activity"/>
    <property type="evidence" value="ECO:0007669"/>
    <property type="project" value="TreeGrafter"/>
</dbReference>
<evidence type="ECO:0000256" key="1">
    <source>
        <dbReference type="ARBA" id="ARBA00009995"/>
    </source>
</evidence>
<dbReference type="EC" id="2.4.1.-" evidence="4"/>
<keyword evidence="2 3" id="KW-0808">Transferase</keyword>
<dbReference type="InterPro" id="IPR035595">
    <property type="entry name" value="UDP_glycos_trans_CS"/>
</dbReference>
<accession>A0A385L2G6</accession>
<dbReference type="SUPFAM" id="SSF53756">
    <property type="entry name" value="UDP-Glycosyltransferase/glycogen phosphorylase"/>
    <property type="match status" value="1"/>
</dbReference>
<dbReference type="FunFam" id="3.40.50.2000:FF:000063">
    <property type="entry name" value="Glycosyltransferase"/>
    <property type="match status" value="1"/>
</dbReference>
<evidence type="ECO:0000256" key="4">
    <source>
        <dbReference type="RuleBase" id="RU362057"/>
    </source>
</evidence>
<dbReference type="InterPro" id="IPR002213">
    <property type="entry name" value="UDP_glucos_trans"/>
</dbReference>
<evidence type="ECO:0000256" key="3">
    <source>
        <dbReference type="RuleBase" id="RU003718"/>
    </source>
</evidence>
<organism evidence="5">
    <name type="scientific">Fagopyrum tataricum</name>
    <name type="common">Tartarian buckwheat</name>
    <name type="synonym">Polygonum tataricum</name>
    <dbReference type="NCBI Taxonomy" id="62330"/>
    <lineage>
        <taxon>Eukaryota</taxon>
        <taxon>Viridiplantae</taxon>
        <taxon>Streptophyta</taxon>
        <taxon>Embryophyta</taxon>
        <taxon>Tracheophyta</taxon>
        <taxon>Spermatophyta</taxon>
        <taxon>Magnoliopsida</taxon>
        <taxon>eudicotyledons</taxon>
        <taxon>Gunneridae</taxon>
        <taxon>Pentapetalae</taxon>
        <taxon>Caryophyllales</taxon>
        <taxon>Polygonaceae</taxon>
        <taxon>Polygonoideae</taxon>
        <taxon>Fagopyreae</taxon>
        <taxon>Fagopyrum</taxon>
    </lineage>
</organism>